<evidence type="ECO:0000313" key="1">
    <source>
        <dbReference type="EMBL" id="GFH28348.1"/>
    </source>
</evidence>
<comment type="caution">
    <text evidence="1">The sequence shown here is derived from an EMBL/GenBank/DDBJ whole genome shotgun (WGS) entry which is preliminary data.</text>
</comment>
<keyword evidence="2" id="KW-1185">Reference proteome</keyword>
<feature type="non-terminal residue" evidence="1">
    <location>
        <position position="1"/>
    </location>
</feature>
<evidence type="ECO:0008006" key="3">
    <source>
        <dbReference type="Google" id="ProtNLM"/>
    </source>
</evidence>
<name>A0A6A0A758_HAELA</name>
<evidence type="ECO:0000313" key="2">
    <source>
        <dbReference type="Proteomes" id="UP000485058"/>
    </source>
</evidence>
<gene>
    <name evidence="1" type="ORF">HaLaN_26825</name>
</gene>
<reference evidence="1 2" key="1">
    <citation type="submission" date="2020-02" db="EMBL/GenBank/DDBJ databases">
        <title>Draft genome sequence of Haematococcus lacustris strain NIES-144.</title>
        <authorList>
            <person name="Morimoto D."/>
            <person name="Nakagawa S."/>
            <person name="Yoshida T."/>
            <person name="Sawayama S."/>
        </authorList>
    </citation>
    <scope>NUCLEOTIDE SEQUENCE [LARGE SCALE GENOMIC DNA]</scope>
    <source>
        <strain evidence="1 2">NIES-144</strain>
    </source>
</reference>
<accession>A0A6A0A758</accession>
<dbReference type="Gene3D" id="2.30.30.140">
    <property type="match status" value="1"/>
</dbReference>
<feature type="non-terminal residue" evidence="1">
    <location>
        <position position="60"/>
    </location>
</feature>
<proteinExistence type="predicted"/>
<sequence length="60" mass="6643">MSRWYSGVVTAFNQQDGSHTVTYSDGDVLDHLLRHEAVQWLDGGSRAGRRSKGPGRRSLA</sequence>
<dbReference type="AlphaFoldDB" id="A0A6A0A758"/>
<organism evidence="1 2">
    <name type="scientific">Haematococcus lacustris</name>
    <name type="common">Green alga</name>
    <name type="synonym">Haematococcus pluvialis</name>
    <dbReference type="NCBI Taxonomy" id="44745"/>
    <lineage>
        <taxon>Eukaryota</taxon>
        <taxon>Viridiplantae</taxon>
        <taxon>Chlorophyta</taxon>
        <taxon>core chlorophytes</taxon>
        <taxon>Chlorophyceae</taxon>
        <taxon>CS clade</taxon>
        <taxon>Chlamydomonadales</taxon>
        <taxon>Haematococcaceae</taxon>
        <taxon>Haematococcus</taxon>
    </lineage>
</organism>
<protein>
    <recommendedName>
        <fullName evidence="3">Tudor domain-containing protein</fullName>
    </recommendedName>
</protein>
<dbReference type="EMBL" id="BLLF01003840">
    <property type="protein sequence ID" value="GFH28348.1"/>
    <property type="molecule type" value="Genomic_DNA"/>
</dbReference>
<dbReference type="Proteomes" id="UP000485058">
    <property type="component" value="Unassembled WGS sequence"/>
</dbReference>